<dbReference type="STRING" id="1765722.AT728_06230"/>
<accession>A0A0W7X7Y4</accession>
<dbReference type="Gene3D" id="3.40.50.1950">
    <property type="entry name" value="Flavin prenyltransferase-like"/>
    <property type="match status" value="1"/>
</dbReference>
<evidence type="ECO:0000313" key="3">
    <source>
        <dbReference type="Proteomes" id="UP000054804"/>
    </source>
</evidence>
<dbReference type="InterPro" id="IPR036551">
    <property type="entry name" value="Flavin_trans-like"/>
</dbReference>
<dbReference type="PANTHER" id="PTHR14359:SF6">
    <property type="entry name" value="PHOSPHOPANTOTHENOYLCYSTEINE DECARBOXYLASE"/>
    <property type="match status" value="1"/>
</dbReference>
<dbReference type="GO" id="GO:0010181">
    <property type="term" value="F:FMN binding"/>
    <property type="evidence" value="ECO:0007669"/>
    <property type="project" value="TreeGrafter"/>
</dbReference>
<name>A0A0W7X7Y4_9ACTN</name>
<proteinExistence type="predicted"/>
<dbReference type="RefSeq" id="WP_058846816.1">
    <property type="nucleotide sequence ID" value="NZ_LOCL01000029.1"/>
</dbReference>
<dbReference type="AlphaFoldDB" id="A0A0W7X7Y4"/>
<dbReference type="Proteomes" id="UP000054804">
    <property type="component" value="Unassembled WGS sequence"/>
</dbReference>
<dbReference type="Pfam" id="PF02441">
    <property type="entry name" value="Flavoprotein"/>
    <property type="match status" value="1"/>
</dbReference>
<protein>
    <recommendedName>
        <fullName evidence="1">Flavoprotein domain-containing protein</fullName>
    </recommendedName>
</protein>
<dbReference type="SUPFAM" id="SSF52507">
    <property type="entry name" value="Homo-oligomeric flavin-containing Cys decarboxylases, HFCD"/>
    <property type="match status" value="1"/>
</dbReference>
<evidence type="ECO:0000259" key="1">
    <source>
        <dbReference type="Pfam" id="PF02441"/>
    </source>
</evidence>
<sequence>MDRGNVLLIGTGSLSVSLFPNWALLLQRWYDVSLRVCLSEAAAKLVSVDAISAVTKTPVWTGTLSNPGCIPHKELGTWADLVVVAPATASFVGRCAHGISNDLPASVVMSTDAPVVIAPAFSEQALRKRSVQRNLELLEEDGYVVVPSRIGTCAHTGEDSPGAMADLGTILHASVSALKRAPRRQSS</sequence>
<dbReference type="GO" id="GO:0004633">
    <property type="term" value="F:phosphopantothenoylcysteine decarboxylase activity"/>
    <property type="evidence" value="ECO:0007669"/>
    <property type="project" value="TreeGrafter"/>
</dbReference>
<dbReference type="EMBL" id="LOCL01000029">
    <property type="protein sequence ID" value="KUF18659.1"/>
    <property type="molecule type" value="Genomic_DNA"/>
</dbReference>
<dbReference type="InterPro" id="IPR003382">
    <property type="entry name" value="Flavoprotein"/>
</dbReference>
<comment type="caution">
    <text evidence="2">The sequence shown here is derived from an EMBL/GenBank/DDBJ whole genome shotgun (WGS) entry which is preliminary data.</text>
</comment>
<gene>
    <name evidence="2" type="ORF">AT728_06230</name>
</gene>
<dbReference type="PANTHER" id="PTHR14359">
    <property type="entry name" value="HOMO-OLIGOMERIC FLAVIN CONTAINING CYS DECARBOXYLASE FAMILY"/>
    <property type="match status" value="1"/>
</dbReference>
<dbReference type="GO" id="GO:0071513">
    <property type="term" value="C:phosphopantothenoylcysteine decarboxylase complex"/>
    <property type="evidence" value="ECO:0007669"/>
    <property type="project" value="TreeGrafter"/>
</dbReference>
<feature type="domain" description="Flavoprotein" evidence="1">
    <location>
        <begin position="5"/>
        <end position="148"/>
    </location>
</feature>
<keyword evidence="3" id="KW-1185">Reference proteome</keyword>
<dbReference type="GO" id="GO:0015937">
    <property type="term" value="P:coenzyme A biosynthetic process"/>
    <property type="evidence" value="ECO:0007669"/>
    <property type="project" value="TreeGrafter"/>
</dbReference>
<organism evidence="2 3">
    <name type="scientific">Streptomyces silvensis</name>
    <dbReference type="NCBI Taxonomy" id="1765722"/>
    <lineage>
        <taxon>Bacteria</taxon>
        <taxon>Bacillati</taxon>
        <taxon>Actinomycetota</taxon>
        <taxon>Actinomycetes</taxon>
        <taxon>Kitasatosporales</taxon>
        <taxon>Streptomycetaceae</taxon>
        <taxon>Streptomyces</taxon>
    </lineage>
</organism>
<evidence type="ECO:0000313" key="2">
    <source>
        <dbReference type="EMBL" id="KUF18659.1"/>
    </source>
</evidence>
<reference evidence="2 3" key="1">
    <citation type="submission" date="2015-12" db="EMBL/GenBank/DDBJ databases">
        <title>Draft genome sequence of Streptomyces silvensis ATCC 53525, a producer of novel hormone antagonists.</title>
        <authorList>
            <person name="Johnston C.W."/>
            <person name="Li Y."/>
            <person name="Magarvey N.A."/>
        </authorList>
    </citation>
    <scope>NUCLEOTIDE SEQUENCE [LARGE SCALE GENOMIC DNA]</scope>
    <source>
        <strain evidence="2 3">ATCC 53525</strain>
    </source>
</reference>